<accession>A0A917V0N2</accession>
<reference evidence="1" key="2">
    <citation type="submission" date="2020-09" db="EMBL/GenBank/DDBJ databases">
        <authorList>
            <person name="Sun Q."/>
            <person name="Ohkuma M."/>
        </authorList>
    </citation>
    <scope>NUCLEOTIDE SEQUENCE</scope>
    <source>
        <strain evidence="1">JCM 12580</strain>
    </source>
</reference>
<proteinExistence type="predicted"/>
<organism evidence="1 2">
    <name type="scientific">Lentibacillus kapialis</name>
    <dbReference type="NCBI Taxonomy" id="340214"/>
    <lineage>
        <taxon>Bacteria</taxon>
        <taxon>Bacillati</taxon>
        <taxon>Bacillota</taxon>
        <taxon>Bacilli</taxon>
        <taxon>Bacillales</taxon>
        <taxon>Bacillaceae</taxon>
        <taxon>Lentibacillus</taxon>
    </lineage>
</organism>
<dbReference type="AlphaFoldDB" id="A0A917V0N2"/>
<keyword evidence="2" id="KW-1185">Reference proteome</keyword>
<comment type="caution">
    <text evidence="1">The sequence shown here is derived from an EMBL/GenBank/DDBJ whole genome shotgun (WGS) entry which is preliminary data.</text>
</comment>
<gene>
    <name evidence="1" type="ORF">GCM10007063_30470</name>
</gene>
<sequence length="66" mass="7899">MKDKNQLFGYQILEKRGQDHYTEDVLKIYHLRGCKGCKGCILVVFQENDTLDLQCNRQYMDKRFIP</sequence>
<reference evidence="1" key="1">
    <citation type="journal article" date="2014" name="Int. J. Syst. Evol. Microbiol.">
        <title>Complete genome sequence of Corynebacterium casei LMG S-19264T (=DSM 44701T), isolated from a smear-ripened cheese.</title>
        <authorList>
            <consortium name="US DOE Joint Genome Institute (JGI-PGF)"/>
            <person name="Walter F."/>
            <person name="Albersmeier A."/>
            <person name="Kalinowski J."/>
            <person name="Ruckert C."/>
        </authorList>
    </citation>
    <scope>NUCLEOTIDE SEQUENCE</scope>
    <source>
        <strain evidence="1">JCM 12580</strain>
    </source>
</reference>
<dbReference type="EMBL" id="BMNQ01000063">
    <property type="protein sequence ID" value="GGK05957.1"/>
    <property type="molecule type" value="Genomic_DNA"/>
</dbReference>
<evidence type="ECO:0000313" key="1">
    <source>
        <dbReference type="EMBL" id="GGK05957.1"/>
    </source>
</evidence>
<name>A0A917V0N2_9BACI</name>
<protein>
    <submittedName>
        <fullName evidence="1">Uncharacterized protein</fullName>
    </submittedName>
</protein>
<dbReference type="Proteomes" id="UP000658382">
    <property type="component" value="Unassembled WGS sequence"/>
</dbReference>
<evidence type="ECO:0000313" key="2">
    <source>
        <dbReference type="Proteomes" id="UP000658382"/>
    </source>
</evidence>